<accession>C9YYW4</accession>
<evidence type="ECO:0000313" key="3">
    <source>
        <dbReference type="Proteomes" id="UP000001444"/>
    </source>
</evidence>
<dbReference type="EMBL" id="FN554889">
    <property type="protein sequence ID" value="CBG69419.1"/>
    <property type="molecule type" value="Genomic_DNA"/>
</dbReference>
<dbReference type="AlphaFoldDB" id="C9YYW4"/>
<dbReference type="KEGG" id="scb:SCAB_23061"/>
<evidence type="ECO:0000256" key="1">
    <source>
        <dbReference type="SAM" id="Phobius"/>
    </source>
</evidence>
<proteinExistence type="predicted"/>
<dbReference type="RefSeq" id="WP_013000118.1">
    <property type="nucleotide sequence ID" value="NC_013929.1"/>
</dbReference>
<organism evidence="2 3">
    <name type="scientific">Streptomyces scabiei (strain 87.22)</name>
    <dbReference type="NCBI Taxonomy" id="680198"/>
    <lineage>
        <taxon>Bacteria</taxon>
        <taxon>Bacillati</taxon>
        <taxon>Actinomycetota</taxon>
        <taxon>Actinomycetes</taxon>
        <taxon>Kitasatosporales</taxon>
        <taxon>Streptomycetaceae</taxon>
        <taxon>Streptomyces</taxon>
    </lineage>
</organism>
<sequence length="67" mass="7299">MIGVCGYLGGTHWYPDPETRDLADLAFWAMLGGGFLALFGAMQLVERALGRGLDRAFARLLGRRGGR</sequence>
<feature type="transmembrane region" description="Helical" evidence="1">
    <location>
        <begin position="25"/>
        <end position="45"/>
    </location>
</feature>
<keyword evidence="1" id="KW-0812">Transmembrane</keyword>
<keyword evidence="1" id="KW-0472">Membrane</keyword>
<gene>
    <name evidence="2" type="ordered locus">SCAB_23061</name>
</gene>
<keyword evidence="1" id="KW-1133">Transmembrane helix</keyword>
<dbReference type="GeneID" id="24313069"/>
<name>C9YYW4_STRSW</name>
<dbReference type="HOGENOM" id="CLU_2810772_0_0_11"/>
<reference evidence="2 3" key="1">
    <citation type="journal article" date="2010" name="Mol. Plant Microbe Interact.">
        <title>Streptomyces scabies 87-22 contains a coronafacic acid-like biosynthetic cluster that contributes to plant-microbe interactions.</title>
        <authorList>
            <person name="Bignell D.R."/>
            <person name="Seipke R.F."/>
            <person name="Huguet-Tapia J.C."/>
            <person name="Chambers A.H."/>
            <person name="Parry R.J."/>
            <person name="Loria R."/>
        </authorList>
    </citation>
    <scope>NUCLEOTIDE SEQUENCE [LARGE SCALE GENOMIC DNA]</scope>
    <source>
        <strain evidence="2 3">87.22</strain>
    </source>
</reference>
<evidence type="ECO:0000313" key="2">
    <source>
        <dbReference type="EMBL" id="CBG69419.1"/>
    </source>
</evidence>
<dbReference type="Proteomes" id="UP000001444">
    <property type="component" value="Chromosome"/>
</dbReference>
<protein>
    <submittedName>
        <fullName evidence="2">Uncharacterized protein</fullName>
    </submittedName>
</protein>
<keyword evidence="3" id="KW-1185">Reference proteome</keyword>